<comment type="pathway">
    <text evidence="1">Carbohydrate metabolism; tricarboxylic acid cycle.</text>
</comment>
<reference evidence="4 5" key="1">
    <citation type="submission" date="2014-02" db="EMBL/GenBank/DDBJ databases">
        <authorList>
            <person name="Sibley D."/>
            <person name="Venepally P."/>
            <person name="Karamycheva S."/>
            <person name="Hadjithomas M."/>
            <person name="Khan A."/>
            <person name="Brunk B."/>
            <person name="Roos D."/>
            <person name="Caler E."/>
            <person name="Lorenzi H."/>
        </authorList>
    </citation>
    <scope>NUCLEOTIDE SEQUENCE [LARGE SCALE GENOMIC DNA]</scope>
    <source>
        <strain evidence="4 5">GAB2-2007-GAL-DOM2</strain>
    </source>
</reference>
<sequence length="51" mass="6279">ERDDKNWMKHTLSWQTHREVEKAEFPLTYRQVISQPLDNEMEHIPPAKRVY</sequence>
<evidence type="ECO:0000256" key="2">
    <source>
        <dbReference type="ARBA" id="ARBA00022532"/>
    </source>
</evidence>
<dbReference type="Proteomes" id="UP000028837">
    <property type="component" value="Unassembled WGS sequence"/>
</dbReference>
<accession>A0A086JVG8</accession>
<protein>
    <submittedName>
        <fullName evidence="4">Flavoprotein subunit of succinate dehydrogenase</fullName>
        <ecNumber evidence="4">1.3.5.1</ecNumber>
    </submittedName>
</protein>
<dbReference type="InterPro" id="IPR037099">
    <property type="entry name" value="Fum_R/Succ_DH_flav-like_C_sf"/>
</dbReference>
<keyword evidence="4" id="KW-0560">Oxidoreductase</keyword>
<evidence type="ECO:0000256" key="1">
    <source>
        <dbReference type="ARBA" id="ARBA00005163"/>
    </source>
</evidence>
<dbReference type="GO" id="GO:0008177">
    <property type="term" value="F:succinate dehydrogenase (quinone) activity"/>
    <property type="evidence" value="ECO:0007669"/>
    <property type="project" value="UniProtKB-EC"/>
</dbReference>
<dbReference type="InterPro" id="IPR015939">
    <property type="entry name" value="Fum_Rdtase/Succ_DH_flav-like_C"/>
</dbReference>
<dbReference type="EC" id="1.3.5.1" evidence="4"/>
<dbReference type="FunFam" id="4.10.80.40:FF:000002">
    <property type="entry name" value="Succinate dehydrogenase [ubiquinone] flavoprotein subunit, mitochondrial"/>
    <property type="match status" value="1"/>
</dbReference>
<dbReference type="SUPFAM" id="SSF46977">
    <property type="entry name" value="Succinate dehydrogenase/fumarate reductase flavoprotein C-terminal domain"/>
    <property type="match status" value="1"/>
</dbReference>
<evidence type="ECO:0000259" key="3">
    <source>
        <dbReference type="Pfam" id="PF02910"/>
    </source>
</evidence>
<comment type="caution">
    <text evidence="4">The sequence shown here is derived from an EMBL/GenBank/DDBJ whole genome shotgun (WGS) entry which is preliminary data.</text>
</comment>
<dbReference type="Gene3D" id="4.10.80.40">
    <property type="entry name" value="succinate dehydrogenase protein domain"/>
    <property type="match status" value="1"/>
</dbReference>
<gene>
    <name evidence="4" type="ORF">TGDOM2_215590B</name>
</gene>
<feature type="domain" description="Fumarate reductase/succinate dehydrogenase flavoprotein-like C-terminal" evidence="3">
    <location>
        <begin position="1"/>
        <end position="51"/>
    </location>
</feature>
<dbReference type="VEuPathDB" id="ToxoDB:TGDOM2_215590B"/>
<evidence type="ECO:0000313" key="4">
    <source>
        <dbReference type="EMBL" id="KFG36136.1"/>
    </source>
</evidence>
<keyword evidence="2" id="KW-0816">Tricarboxylic acid cycle</keyword>
<feature type="non-terminal residue" evidence="4">
    <location>
        <position position="1"/>
    </location>
</feature>
<dbReference type="AlphaFoldDB" id="A0A086JVG8"/>
<name>A0A086JVG8_TOXGO</name>
<dbReference type="EMBL" id="AHZU02001121">
    <property type="protein sequence ID" value="KFG36136.1"/>
    <property type="molecule type" value="Genomic_DNA"/>
</dbReference>
<evidence type="ECO:0000313" key="5">
    <source>
        <dbReference type="Proteomes" id="UP000028837"/>
    </source>
</evidence>
<dbReference type="GO" id="GO:0006099">
    <property type="term" value="P:tricarboxylic acid cycle"/>
    <property type="evidence" value="ECO:0007669"/>
    <property type="project" value="UniProtKB-KW"/>
</dbReference>
<dbReference type="Pfam" id="PF02910">
    <property type="entry name" value="Succ_DH_flav_C"/>
    <property type="match status" value="1"/>
</dbReference>
<proteinExistence type="predicted"/>
<organism evidence="4 5">
    <name type="scientific">Toxoplasma gondii GAB2-2007-GAL-DOM2</name>
    <dbReference type="NCBI Taxonomy" id="1130820"/>
    <lineage>
        <taxon>Eukaryota</taxon>
        <taxon>Sar</taxon>
        <taxon>Alveolata</taxon>
        <taxon>Apicomplexa</taxon>
        <taxon>Conoidasida</taxon>
        <taxon>Coccidia</taxon>
        <taxon>Eucoccidiorida</taxon>
        <taxon>Eimeriorina</taxon>
        <taxon>Sarcocystidae</taxon>
        <taxon>Toxoplasma</taxon>
    </lineage>
</organism>